<dbReference type="VEuPathDB" id="FungiDB:A1Q1_02242"/>
<evidence type="ECO:0000313" key="9">
    <source>
        <dbReference type="EMBL" id="EJT48697.1"/>
    </source>
</evidence>
<dbReference type="GO" id="GO:0005254">
    <property type="term" value="F:chloride channel activity"/>
    <property type="evidence" value="ECO:0007669"/>
    <property type="project" value="InterPro"/>
</dbReference>
<organism evidence="9 10">
    <name type="scientific">Trichosporon asahii var. asahii (strain ATCC 90039 / CBS 2479 / JCM 2466 / KCTC 7840 / NBRC 103889/ NCYC 2677 / UAMH 7654)</name>
    <name type="common">Yeast</name>
    <dbReference type="NCBI Taxonomy" id="1186058"/>
    <lineage>
        <taxon>Eukaryota</taxon>
        <taxon>Fungi</taxon>
        <taxon>Dikarya</taxon>
        <taxon>Basidiomycota</taxon>
        <taxon>Agaricomycotina</taxon>
        <taxon>Tremellomycetes</taxon>
        <taxon>Trichosporonales</taxon>
        <taxon>Trichosporonaceae</taxon>
        <taxon>Trichosporon</taxon>
    </lineage>
</organism>
<reference evidence="9 10" key="1">
    <citation type="journal article" date="2012" name="Eukaryot. Cell">
        <title>Draft genome sequence of CBS 2479, the standard type strain of Trichosporon asahii.</title>
        <authorList>
            <person name="Yang R.Y."/>
            <person name="Li H.T."/>
            <person name="Zhu H."/>
            <person name="Zhou G.P."/>
            <person name="Wang M."/>
            <person name="Wang L."/>
        </authorList>
    </citation>
    <scope>NUCLEOTIDE SEQUENCE [LARGE SCALE GENOMIC DNA]</scope>
    <source>
        <strain evidence="10">ATCC 90039 / CBS 2479 / JCM 2466 / KCTC 7840 / NCYC 2677 / UAMH 7654</strain>
    </source>
</reference>
<dbReference type="Pfam" id="PF25539">
    <property type="entry name" value="Bestrophin_2"/>
    <property type="match status" value="2"/>
</dbReference>
<dbReference type="GeneID" id="25985756"/>
<feature type="compositionally biased region" description="Polar residues" evidence="7">
    <location>
        <begin position="227"/>
        <end position="247"/>
    </location>
</feature>
<gene>
    <name evidence="9" type="ORF">A1Q1_02242</name>
</gene>
<evidence type="ECO:0000313" key="10">
    <source>
        <dbReference type="Proteomes" id="UP000002748"/>
    </source>
</evidence>
<evidence type="ECO:0000256" key="7">
    <source>
        <dbReference type="SAM" id="MobiDB-lite"/>
    </source>
</evidence>
<protein>
    <submittedName>
        <fullName evidence="9">Uncharacterized protein</fullName>
    </submittedName>
</protein>
<evidence type="ECO:0000256" key="2">
    <source>
        <dbReference type="ARBA" id="ARBA00022448"/>
    </source>
</evidence>
<evidence type="ECO:0000256" key="5">
    <source>
        <dbReference type="ARBA" id="ARBA00023065"/>
    </source>
</evidence>
<dbReference type="PANTHER" id="PTHR33281:SF21">
    <property type="entry name" value="MEMBRANE PROTEIN"/>
    <property type="match status" value="1"/>
</dbReference>
<dbReference type="HOGENOM" id="CLU_029790_6_0_1"/>
<dbReference type="Proteomes" id="UP000002748">
    <property type="component" value="Unassembled WGS sequence"/>
</dbReference>
<feature type="region of interest" description="Disordered" evidence="7">
    <location>
        <begin position="220"/>
        <end position="318"/>
    </location>
</feature>
<keyword evidence="3 8" id="KW-0812">Transmembrane</keyword>
<feature type="transmembrane region" description="Helical" evidence="8">
    <location>
        <begin position="32"/>
        <end position="53"/>
    </location>
</feature>
<comment type="subcellular location">
    <subcellularLocation>
        <location evidence="1">Membrane</location>
        <topology evidence="1">Multi-pass membrane protein</topology>
    </subcellularLocation>
</comment>
<name>J6F0L7_TRIAS</name>
<dbReference type="RefSeq" id="XP_014180662.1">
    <property type="nucleotide sequence ID" value="XM_014325187.1"/>
</dbReference>
<sequence length="522" mass="57670">MLARLQRIEEAKPRISWLNDVFVYRESILPVIIYPVLGFTIFAAAVAVADIWYNRTIAISNNVGGFHRQRIMTSSPTRRQLTPVPLLSVVVGLLLVFRNSTAYERYAEYVSSSAKANAQGPQGFHGDDCCIEISCPRECQLTYTPNLADRQSIWVEVVPPSGSHWSAAQRRQLTEQKRQAIRMIVGFVVATKHYLRSEGGVHHADLQGLLPPSLVKFALSGSGSGPDSPTSERGTVTGASECSSPRSYSGVHDEEREVGLPTGARVRPPLFTISSNATLVDTPEPSGFMRQRRPSTVKVLDDRVPRKGSKSPPHKLSTMSERTPLIKAGVRQDHKHSSVDLAARATAPSVEEVGLSGMVEVGLPLVIRTLFRFRRQGYLEDIGPAGYNAKQAYVQSMIDQLGSMERIIQTPLPYMYTSHLKQCVTVYLLCLPFVLVESLGWKMIPIIAVTSFTLAGIEGLACLSEDPFGSSDPSDLNLDLYCTELLVEIEAVLETLPEGDLDEEIVYRRSERQIQIDDEEDG</sequence>
<dbReference type="OrthoDB" id="1368at2759"/>
<comment type="caution">
    <text evidence="9">The sequence shown here is derived from an EMBL/GenBank/DDBJ whole genome shotgun (WGS) entry which is preliminary data.</text>
</comment>
<keyword evidence="4 8" id="KW-1133">Transmembrane helix</keyword>
<evidence type="ECO:0000256" key="1">
    <source>
        <dbReference type="ARBA" id="ARBA00004141"/>
    </source>
</evidence>
<dbReference type="GO" id="GO:0016020">
    <property type="term" value="C:membrane"/>
    <property type="evidence" value="ECO:0007669"/>
    <property type="project" value="UniProtKB-SubCell"/>
</dbReference>
<evidence type="ECO:0000256" key="3">
    <source>
        <dbReference type="ARBA" id="ARBA00022692"/>
    </source>
</evidence>
<accession>J6F0L7</accession>
<keyword evidence="6 8" id="KW-0472">Membrane</keyword>
<proteinExistence type="predicted"/>
<dbReference type="InterPro" id="IPR044669">
    <property type="entry name" value="YneE/VCCN1/2-like"/>
</dbReference>
<evidence type="ECO:0000256" key="4">
    <source>
        <dbReference type="ARBA" id="ARBA00022989"/>
    </source>
</evidence>
<evidence type="ECO:0000256" key="6">
    <source>
        <dbReference type="ARBA" id="ARBA00023136"/>
    </source>
</evidence>
<keyword evidence="2" id="KW-0813">Transport</keyword>
<keyword evidence="5" id="KW-0406">Ion transport</keyword>
<evidence type="ECO:0000256" key="8">
    <source>
        <dbReference type="SAM" id="Phobius"/>
    </source>
</evidence>
<dbReference type="PANTHER" id="PTHR33281">
    <property type="entry name" value="UPF0187 PROTEIN YNEE"/>
    <property type="match status" value="1"/>
</dbReference>
<dbReference type="AlphaFoldDB" id="J6F0L7"/>
<dbReference type="KEGG" id="tasa:A1Q1_02242"/>
<dbReference type="EMBL" id="ALBS01000193">
    <property type="protein sequence ID" value="EJT48697.1"/>
    <property type="molecule type" value="Genomic_DNA"/>
</dbReference>